<feature type="transmembrane region" description="Helical" evidence="1">
    <location>
        <begin position="54"/>
        <end position="72"/>
    </location>
</feature>
<feature type="domain" description="DUF418" evidence="2">
    <location>
        <begin position="182"/>
        <end position="327"/>
    </location>
</feature>
<feature type="transmembrane region" description="Helical" evidence="1">
    <location>
        <begin position="12"/>
        <end position="34"/>
    </location>
</feature>
<name>A0A7Z7VW33_STASC</name>
<feature type="transmembrane region" description="Helical" evidence="1">
    <location>
        <begin position="226"/>
        <end position="246"/>
    </location>
</feature>
<dbReference type="EMBL" id="UHEF01000001">
    <property type="protein sequence ID" value="SUM86046.1"/>
    <property type="molecule type" value="Genomic_DNA"/>
</dbReference>
<dbReference type="PANTHER" id="PTHR30590:SF3">
    <property type="entry name" value="HYPOTHETICAL MEMBRANE SPANNING PROTEIN"/>
    <property type="match status" value="1"/>
</dbReference>
<dbReference type="PANTHER" id="PTHR30590">
    <property type="entry name" value="INNER MEMBRANE PROTEIN"/>
    <property type="match status" value="1"/>
</dbReference>
<keyword evidence="1" id="KW-0812">Transmembrane</keyword>
<proteinExistence type="predicted"/>
<dbReference type="AlphaFoldDB" id="A0A7Z7VW33"/>
<dbReference type="InterPro" id="IPR007349">
    <property type="entry name" value="DUF418"/>
</dbReference>
<feature type="transmembrane region" description="Helical" evidence="1">
    <location>
        <begin position="84"/>
        <end position="103"/>
    </location>
</feature>
<dbReference type="RefSeq" id="WP_016425851.1">
    <property type="nucleotide sequence ID" value="NZ_CABKRV010000002.1"/>
</dbReference>
<evidence type="ECO:0000313" key="3">
    <source>
        <dbReference type="EMBL" id="CAD7358555.1"/>
    </source>
</evidence>
<evidence type="ECO:0000313" key="4">
    <source>
        <dbReference type="EMBL" id="NHA33137.1"/>
    </source>
</evidence>
<dbReference type="EMBL" id="POVK01000002">
    <property type="protein sequence ID" value="NHA33137.1"/>
    <property type="molecule type" value="Genomic_DNA"/>
</dbReference>
<feature type="transmembrane region" description="Helical" evidence="1">
    <location>
        <begin position="109"/>
        <end position="124"/>
    </location>
</feature>
<keyword evidence="1" id="KW-0472">Membrane</keyword>
<gene>
    <name evidence="4" type="ORF">C1O36_01105</name>
    <name evidence="5" type="ORF">NCTC12218_00136</name>
</gene>
<feature type="transmembrane region" description="Helical" evidence="1">
    <location>
        <begin position="266"/>
        <end position="284"/>
    </location>
</feature>
<reference evidence="4 7" key="1">
    <citation type="submission" date="2018-01" db="EMBL/GenBank/DDBJ databases">
        <title>Complete genome sequence of Staphylococcus Scheliferi isolated from human.</title>
        <authorList>
            <person name="Abouelkhair M.A."/>
            <person name="Bemis D.A."/>
            <person name="Kania S.A."/>
        </authorList>
    </citation>
    <scope>NUCLEOTIDE SEQUENCE [LARGE SCALE GENOMIC DNA]</scope>
    <source>
        <strain evidence="4 7">ATCC 43808</strain>
    </source>
</reference>
<evidence type="ECO:0000313" key="7">
    <source>
        <dbReference type="Proteomes" id="UP000572988"/>
    </source>
</evidence>
<keyword evidence="7" id="KW-1185">Reference proteome</keyword>
<keyword evidence="1" id="KW-1133">Transmembrane helix</keyword>
<dbReference type="GeneID" id="93788901"/>
<feature type="transmembrane region" description="Helical" evidence="1">
    <location>
        <begin position="179"/>
        <end position="201"/>
    </location>
</feature>
<organism evidence="5">
    <name type="scientific">Staphylococcus schleiferi</name>
    <dbReference type="NCBI Taxonomy" id="1295"/>
    <lineage>
        <taxon>Bacteria</taxon>
        <taxon>Bacillati</taxon>
        <taxon>Bacillota</taxon>
        <taxon>Bacilli</taxon>
        <taxon>Bacillales</taxon>
        <taxon>Staphylococcaceae</taxon>
        <taxon>Staphylococcus</taxon>
    </lineage>
</organism>
<dbReference type="Proteomes" id="UP000264146">
    <property type="component" value="Chromosome"/>
</dbReference>
<protein>
    <submittedName>
        <fullName evidence="4">DUF418 domain-containing protein</fullName>
    </submittedName>
    <submittedName>
        <fullName evidence="5">Membrane protein</fullName>
    </submittedName>
</protein>
<evidence type="ECO:0000313" key="6">
    <source>
        <dbReference type="Proteomes" id="UP000264146"/>
    </source>
</evidence>
<reference evidence="3 6" key="3">
    <citation type="submission" date="2020-11" db="EMBL/GenBank/DDBJ databases">
        <authorList>
            <consortium name="Pathogen Informatics"/>
        </authorList>
    </citation>
    <scope>NUCLEOTIDE SEQUENCE [LARGE SCALE GENOMIC DNA]</scope>
    <source>
        <strain evidence="3 6">NCTC12218</strain>
    </source>
</reference>
<evidence type="ECO:0000313" key="5">
    <source>
        <dbReference type="EMBL" id="SUM86046.1"/>
    </source>
</evidence>
<dbReference type="Pfam" id="PF04235">
    <property type="entry name" value="DUF418"/>
    <property type="match status" value="1"/>
</dbReference>
<evidence type="ECO:0000256" key="1">
    <source>
        <dbReference type="SAM" id="Phobius"/>
    </source>
</evidence>
<reference evidence="5" key="2">
    <citation type="submission" date="2018-06" db="EMBL/GenBank/DDBJ databases">
        <authorList>
            <consortium name="Pathogen Informatics"/>
            <person name="Doyle S."/>
        </authorList>
    </citation>
    <scope>NUCLEOTIDE SEQUENCE [LARGE SCALE GENOMIC DNA]</scope>
    <source>
        <strain evidence="5">NCTC12218</strain>
    </source>
</reference>
<feature type="transmembrane region" description="Helical" evidence="1">
    <location>
        <begin position="290"/>
        <end position="312"/>
    </location>
</feature>
<dbReference type="EMBL" id="LR962863">
    <property type="protein sequence ID" value="CAD7358555.1"/>
    <property type="molecule type" value="Genomic_DNA"/>
</dbReference>
<dbReference type="Proteomes" id="UP000572988">
    <property type="component" value="Unassembled WGS sequence"/>
</dbReference>
<sequence>MEPTKKRIEVLDYLRGFALLGIIFANIVSIIHVTEHTGNVDIVYMKYLNILVEAKFFSIFSLLFGIGFYIFFHNAKQKDVNPYFLYLRRILILLLLGLIHQIFQPGEALFFYAIVGLPLLLFTFVNKRINLVLGLILLALGVLSGNKITFIPGLFILGYTIGQYDLHKTIYHHAKALRISLLLSTIGFIISMVILQLYYVAPAYDLVESTMSNETFVKKYETFSNLIVYTAPFISLFYVLVFVYLLKFEGAKKILRPLKYYGQMALTNYLLNTFLIIIVGKFVTLTFAQTGLVCVAILAVQMAFSMIWLRAFRYGPIEYIWRMGTYLQVFKIKRS</sequence>
<evidence type="ECO:0000259" key="2">
    <source>
        <dbReference type="Pfam" id="PF04235"/>
    </source>
</evidence>
<feature type="transmembrane region" description="Helical" evidence="1">
    <location>
        <begin position="150"/>
        <end position="167"/>
    </location>
</feature>
<dbReference type="InterPro" id="IPR052529">
    <property type="entry name" value="Bact_Transport_Assoc"/>
</dbReference>
<accession>A0A7Z7VW33</accession>